<proteinExistence type="predicted"/>
<dbReference type="Gene3D" id="3.90.550.10">
    <property type="entry name" value="Spore Coat Polysaccharide Biosynthesis Protein SpsA, Chain A"/>
    <property type="match status" value="1"/>
</dbReference>
<dbReference type="GO" id="GO:0008690">
    <property type="term" value="F:3-deoxy-manno-octulosonate cytidylyltransferase activity"/>
    <property type="evidence" value="ECO:0007669"/>
    <property type="project" value="UniProtKB-EC"/>
</dbReference>
<evidence type="ECO:0000313" key="2">
    <source>
        <dbReference type="Proteomes" id="UP000249566"/>
    </source>
</evidence>
<accession>A0AAX2IWG6</accession>
<dbReference type="InterPro" id="IPR029044">
    <property type="entry name" value="Nucleotide-diphossugar_trans"/>
</dbReference>
<name>A0AAX2IWG6_LEGPN</name>
<gene>
    <name evidence="1" type="primary">kdsB_1</name>
    <name evidence="1" type="ORF">NCTC12272_00796</name>
</gene>
<sequence>MHVVVIIQARMTSTRLPNKIMLPLGDKTVLGQVLTRCKKIKGVNEVCCAIPIGKEHDILINEIKKYQCTVFRGSESNVLERYYQAAKVTKADIIMRITSDCPLINPEVCSQVLKRHIENNSQYTCNNMVPSWPHGYDCEVFGIEQLEEAMKYSTLPEDYEHVTEWMRRSLKVDNFINPAGNQYHHRLTLDTMEDYIRLQKIFAESWNDEDIIE</sequence>
<dbReference type="SUPFAM" id="SSF53448">
    <property type="entry name" value="Nucleotide-diphospho-sugar transferases"/>
    <property type="match status" value="1"/>
</dbReference>
<dbReference type="Pfam" id="PF02348">
    <property type="entry name" value="CTP_transf_3"/>
    <property type="match status" value="1"/>
</dbReference>
<dbReference type="GO" id="GO:0005829">
    <property type="term" value="C:cytosol"/>
    <property type="evidence" value="ECO:0007669"/>
    <property type="project" value="TreeGrafter"/>
</dbReference>
<evidence type="ECO:0000313" key="1">
    <source>
        <dbReference type="EMBL" id="SQG89613.1"/>
    </source>
</evidence>
<dbReference type="AlphaFoldDB" id="A0AAX2IWG6"/>
<keyword evidence="1" id="KW-0808">Transferase</keyword>
<dbReference type="EMBL" id="LS483412">
    <property type="protein sequence ID" value="SQG89613.1"/>
    <property type="molecule type" value="Genomic_DNA"/>
</dbReference>
<dbReference type="InterPro" id="IPR003329">
    <property type="entry name" value="Cytidylyl_trans"/>
</dbReference>
<dbReference type="PANTHER" id="PTHR42866:SF1">
    <property type="entry name" value="SPORE COAT POLYSACCHARIDE BIOSYNTHESIS PROTEIN SPSF"/>
    <property type="match status" value="1"/>
</dbReference>
<keyword evidence="1" id="KW-0548">Nucleotidyltransferase</keyword>
<dbReference type="Proteomes" id="UP000249566">
    <property type="component" value="Chromosome 1"/>
</dbReference>
<dbReference type="CDD" id="cd02518">
    <property type="entry name" value="GT2_SpsF"/>
    <property type="match status" value="1"/>
</dbReference>
<reference evidence="1 2" key="1">
    <citation type="submission" date="2018-06" db="EMBL/GenBank/DDBJ databases">
        <authorList>
            <consortium name="Pathogen Informatics"/>
            <person name="Doyle S."/>
        </authorList>
    </citation>
    <scope>NUCLEOTIDE SEQUENCE [LARGE SCALE GENOMIC DNA]</scope>
    <source>
        <strain evidence="1 2">NCTC12272</strain>
    </source>
</reference>
<organism evidence="1 2">
    <name type="scientific">Legionella pneumophila subsp. pascullei</name>
    <dbReference type="NCBI Taxonomy" id="91890"/>
    <lineage>
        <taxon>Bacteria</taxon>
        <taxon>Pseudomonadati</taxon>
        <taxon>Pseudomonadota</taxon>
        <taxon>Gammaproteobacteria</taxon>
        <taxon>Legionellales</taxon>
        <taxon>Legionellaceae</taxon>
        <taxon>Legionella</taxon>
    </lineage>
</organism>
<protein>
    <submittedName>
        <fullName evidence="1">Glycosyltransferase</fullName>
        <ecNumber evidence="1">2.7.7.38</ecNumber>
    </submittedName>
</protein>
<dbReference type="EC" id="2.7.7.38" evidence="1"/>
<dbReference type="PANTHER" id="PTHR42866">
    <property type="entry name" value="3-DEOXY-MANNO-OCTULOSONATE CYTIDYLYLTRANSFERASE"/>
    <property type="match status" value="1"/>
</dbReference>
<dbReference type="RefSeq" id="WP_050598252.1">
    <property type="nucleotide sequence ID" value="NZ_CAAAIJ010000013.1"/>
</dbReference>